<dbReference type="InterPro" id="IPR010987">
    <property type="entry name" value="Glutathione-S-Trfase_C-like"/>
</dbReference>
<dbReference type="Proteomes" id="UP000316921">
    <property type="component" value="Chromosome"/>
</dbReference>
<dbReference type="InterPro" id="IPR004045">
    <property type="entry name" value="Glutathione_S-Trfase_N"/>
</dbReference>
<dbReference type="SUPFAM" id="SSF52833">
    <property type="entry name" value="Thioredoxin-like"/>
    <property type="match status" value="1"/>
</dbReference>
<dbReference type="InterPro" id="IPR036282">
    <property type="entry name" value="Glutathione-S-Trfase_C_sf"/>
</dbReference>
<gene>
    <name evidence="2" type="ORF">Pla133_14600</name>
</gene>
<keyword evidence="3" id="KW-1185">Reference proteome</keyword>
<dbReference type="SUPFAM" id="SSF47616">
    <property type="entry name" value="GST C-terminal domain-like"/>
    <property type="match status" value="1"/>
</dbReference>
<evidence type="ECO:0000313" key="3">
    <source>
        <dbReference type="Proteomes" id="UP000316921"/>
    </source>
</evidence>
<accession>A0A518BHC8</accession>
<proteinExistence type="predicted"/>
<sequence length="246" mass="27230">MRRLITIPISHYCEKARWALDRAGVDYVEDAHLPALSARLTRKAGGKATTPVLVAPEGVLSDSADIVRYADERAPADLRLLPTDGAERRVQESLEAELNDVFGPHARRLAYSFVLDTPALLVECTRGRVPAFEHLLFRTLRPVFLGVLVRYLKITEEGAERSRGTVLELLDRTDALLADGRPNLFGERFGIADLTFAALAAPLVLPPEHPGGMPPVERCSPRLQAFVSEMRARPSGRWILAAYESR</sequence>
<feature type="domain" description="GST C-terminal" evidence="1">
    <location>
        <begin position="84"/>
        <end position="246"/>
    </location>
</feature>
<name>A0A518BHC8_9BACT</name>
<dbReference type="InterPro" id="IPR036249">
    <property type="entry name" value="Thioredoxin-like_sf"/>
</dbReference>
<evidence type="ECO:0000259" key="1">
    <source>
        <dbReference type="PROSITE" id="PS50405"/>
    </source>
</evidence>
<dbReference type="KEGG" id="pbap:Pla133_14600"/>
<evidence type="ECO:0000313" key="2">
    <source>
        <dbReference type="EMBL" id="QDU66389.1"/>
    </source>
</evidence>
<dbReference type="EMBL" id="CP036287">
    <property type="protein sequence ID" value="QDU66389.1"/>
    <property type="molecule type" value="Genomic_DNA"/>
</dbReference>
<dbReference type="RefSeq" id="WP_145064178.1">
    <property type="nucleotide sequence ID" value="NZ_CP036287.1"/>
</dbReference>
<reference evidence="2 3" key="1">
    <citation type="submission" date="2019-02" db="EMBL/GenBank/DDBJ databases">
        <title>Deep-cultivation of Planctomycetes and their phenomic and genomic characterization uncovers novel biology.</title>
        <authorList>
            <person name="Wiegand S."/>
            <person name="Jogler M."/>
            <person name="Boedeker C."/>
            <person name="Pinto D."/>
            <person name="Vollmers J."/>
            <person name="Rivas-Marin E."/>
            <person name="Kohn T."/>
            <person name="Peeters S.H."/>
            <person name="Heuer A."/>
            <person name="Rast P."/>
            <person name="Oberbeckmann S."/>
            <person name="Bunk B."/>
            <person name="Jeske O."/>
            <person name="Meyerdierks A."/>
            <person name="Storesund J.E."/>
            <person name="Kallscheuer N."/>
            <person name="Luecker S."/>
            <person name="Lage O.M."/>
            <person name="Pohl T."/>
            <person name="Merkel B.J."/>
            <person name="Hornburger P."/>
            <person name="Mueller R.-W."/>
            <person name="Bruemmer F."/>
            <person name="Labrenz M."/>
            <person name="Spormann A.M."/>
            <person name="Op den Camp H."/>
            <person name="Overmann J."/>
            <person name="Amann R."/>
            <person name="Jetten M.S.M."/>
            <person name="Mascher T."/>
            <person name="Medema M.H."/>
            <person name="Devos D.P."/>
            <person name="Kaster A.-K."/>
            <person name="Ovreas L."/>
            <person name="Rohde M."/>
            <person name="Galperin M.Y."/>
            <person name="Jogler C."/>
        </authorList>
    </citation>
    <scope>NUCLEOTIDE SEQUENCE [LARGE SCALE GENOMIC DNA]</scope>
    <source>
        <strain evidence="2 3">Pla133</strain>
    </source>
</reference>
<dbReference type="Gene3D" id="1.20.1050.10">
    <property type="match status" value="1"/>
</dbReference>
<dbReference type="AlphaFoldDB" id="A0A518BHC8"/>
<dbReference type="Pfam" id="PF13417">
    <property type="entry name" value="GST_N_3"/>
    <property type="match status" value="1"/>
</dbReference>
<organism evidence="2 3">
    <name type="scientific">Engelhardtia mirabilis</name>
    <dbReference type="NCBI Taxonomy" id="2528011"/>
    <lineage>
        <taxon>Bacteria</taxon>
        <taxon>Pseudomonadati</taxon>
        <taxon>Planctomycetota</taxon>
        <taxon>Planctomycetia</taxon>
        <taxon>Planctomycetia incertae sedis</taxon>
        <taxon>Engelhardtia</taxon>
    </lineage>
</organism>
<protein>
    <recommendedName>
        <fullName evidence="1">GST C-terminal domain-containing protein</fullName>
    </recommendedName>
</protein>
<dbReference type="Gene3D" id="3.40.30.10">
    <property type="entry name" value="Glutaredoxin"/>
    <property type="match status" value="1"/>
</dbReference>
<dbReference type="CDD" id="cd00570">
    <property type="entry name" value="GST_N_family"/>
    <property type="match status" value="1"/>
</dbReference>
<dbReference type="PROSITE" id="PS50405">
    <property type="entry name" value="GST_CTER"/>
    <property type="match status" value="1"/>
</dbReference>
<dbReference type="Pfam" id="PF13410">
    <property type="entry name" value="GST_C_2"/>
    <property type="match status" value="1"/>
</dbReference>